<keyword evidence="3" id="KW-1185">Reference proteome</keyword>
<keyword evidence="1" id="KW-1133">Transmembrane helix</keyword>
<dbReference type="Proteomes" id="UP000219453">
    <property type="component" value="Unassembled WGS sequence"/>
</dbReference>
<proteinExistence type="predicted"/>
<gene>
    <name evidence="2" type="ORF">SAMN06269185_2875</name>
</gene>
<evidence type="ECO:0000313" key="3">
    <source>
        <dbReference type="Proteomes" id="UP000219453"/>
    </source>
</evidence>
<sequence length="67" mass="7540">MNRNFWKGMLIACVLMLLLLAVSVPFLEPGSATFVVLQLAAIHLVVAMGMISALLYFEWDPFEPFRP</sequence>
<keyword evidence="1" id="KW-0472">Membrane</keyword>
<accession>A0A285PA99</accession>
<reference evidence="2 3" key="1">
    <citation type="submission" date="2017-09" db="EMBL/GenBank/DDBJ databases">
        <authorList>
            <person name="Ehlers B."/>
            <person name="Leendertz F.H."/>
        </authorList>
    </citation>
    <scope>NUCLEOTIDE SEQUENCE [LARGE SCALE GENOMIC DNA]</scope>
    <source>
        <strain evidence="2 3">DSM 27208</strain>
    </source>
</reference>
<dbReference type="EMBL" id="OBEJ01000004">
    <property type="protein sequence ID" value="SNZ17066.1"/>
    <property type="molecule type" value="Genomic_DNA"/>
</dbReference>
<evidence type="ECO:0000313" key="2">
    <source>
        <dbReference type="EMBL" id="SNZ17066.1"/>
    </source>
</evidence>
<dbReference type="OrthoDB" id="303319at2157"/>
<dbReference type="RefSeq" id="WP_218839205.1">
    <property type="nucleotide sequence ID" value="NZ_OBEJ01000004.1"/>
</dbReference>
<evidence type="ECO:0000256" key="1">
    <source>
        <dbReference type="SAM" id="Phobius"/>
    </source>
</evidence>
<organism evidence="2 3">
    <name type="scientific">Natronoarchaeum philippinense</name>
    <dbReference type="NCBI Taxonomy" id="558529"/>
    <lineage>
        <taxon>Archaea</taxon>
        <taxon>Methanobacteriati</taxon>
        <taxon>Methanobacteriota</taxon>
        <taxon>Stenosarchaea group</taxon>
        <taxon>Halobacteria</taxon>
        <taxon>Halobacteriales</taxon>
        <taxon>Natronoarchaeaceae</taxon>
    </lineage>
</organism>
<feature type="transmembrane region" description="Helical" evidence="1">
    <location>
        <begin position="35"/>
        <end position="57"/>
    </location>
</feature>
<name>A0A285PA99_NATPI</name>
<dbReference type="AlphaFoldDB" id="A0A285PA99"/>
<keyword evidence="1" id="KW-0812">Transmembrane</keyword>
<protein>
    <submittedName>
        <fullName evidence="2">Uncharacterized protein</fullName>
    </submittedName>
</protein>